<dbReference type="InterPro" id="IPR008978">
    <property type="entry name" value="HSP20-like_chaperone"/>
</dbReference>
<dbReference type="InterPro" id="IPR002068">
    <property type="entry name" value="A-crystallin/Hsp20_dom"/>
</dbReference>
<dbReference type="Pfam" id="PF00011">
    <property type="entry name" value="HSP20"/>
    <property type="match status" value="1"/>
</dbReference>
<dbReference type="SUPFAM" id="SSF49764">
    <property type="entry name" value="HSP20-like chaperones"/>
    <property type="match status" value="1"/>
</dbReference>
<dbReference type="Proteomes" id="UP000831787">
    <property type="component" value="Chromosome"/>
</dbReference>
<dbReference type="PANTHER" id="PTHR11527">
    <property type="entry name" value="HEAT-SHOCK PROTEIN 20 FAMILY MEMBER"/>
    <property type="match status" value="1"/>
</dbReference>
<dbReference type="EMBL" id="CP095073">
    <property type="protein sequence ID" value="UOQ44040.1"/>
    <property type="molecule type" value="Genomic_DNA"/>
</dbReference>
<evidence type="ECO:0000313" key="4">
    <source>
        <dbReference type="EMBL" id="UOQ44040.1"/>
    </source>
</evidence>
<organism evidence="4 5">
    <name type="scientific">Halobacillus salinarum</name>
    <dbReference type="NCBI Taxonomy" id="2932257"/>
    <lineage>
        <taxon>Bacteria</taxon>
        <taxon>Bacillati</taxon>
        <taxon>Bacillota</taxon>
        <taxon>Bacilli</taxon>
        <taxon>Bacillales</taxon>
        <taxon>Bacillaceae</taxon>
        <taxon>Halobacillus</taxon>
    </lineage>
</organism>
<accession>A0ABY4EHZ1</accession>
<gene>
    <name evidence="4" type="ORF">MUN89_19585</name>
</gene>
<name>A0ABY4EHZ1_9BACI</name>
<dbReference type="PROSITE" id="PS01031">
    <property type="entry name" value="SHSP"/>
    <property type="match status" value="1"/>
</dbReference>
<dbReference type="Gene3D" id="2.60.40.790">
    <property type="match status" value="1"/>
</dbReference>
<feature type="domain" description="SHSP" evidence="3">
    <location>
        <begin position="70"/>
        <end position="177"/>
    </location>
</feature>
<sequence>MWNLPVEVTPIDPKQLKQWMELAQSFQGQDFWKGVFNEDNGKQMIQDFQQENTRANQVQPQTHSHQDLHAHPAADFPKYELSKSKDYLYVVVELPGIQKGDVELAFAGEQILVKGNAKPIKPEMTVIQSERYVGEFERIITLPEPVNESDIQAEFKNGLLEVKMGRFRRNHKPIQIK</sequence>
<dbReference type="CDD" id="cd06464">
    <property type="entry name" value="ACD_sHsps-like"/>
    <property type="match status" value="1"/>
</dbReference>
<keyword evidence="5" id="KW-1185">Reference proteome</keyword>
<evidence type="ECO:0000256" key="2">
    <source>
        <dbReference type="RuleBase" id="RU003616"/>
    </source>
</evidence>
<evidence type="ECO:0000259" key="3">
    <source>
        <dbReference type="PROSITE" id="PS01031"/>
    </source>
</evidence>
<dbReference type="InterPro" id="IPR031107">
    <property type="entry name" value="Small_HSP"/>
</dbReference>
<dbReference type="RefSeq" id="WP_244709681.1">
    <property type="nucleotide sequence ID" value="NZ_CP095073.1"/>
</dbReference>
<evidence type="ECO:0000256" key="1">
    <source>
        <dbReference type="PROSITE-ProRule" id="PRU00285"/>
    </source>
</evidence>
<evidence type="ECO:0000313" key="5">
    <source>
        <dbReference type="Proteomes" id="UP000831787"/>
    </source>
</evidence>
<comment type="similarity">
    <text evidence="1 2">Belongs to the small heat shock protein (HSP20) family.</text>
</comment>
<protein>
    <submittedName>
        <fullName evidence="4">Hsp20/alpha crystallin family protein</fullName>
    </submittedName>
</protein>
<proteinExistence type="inferred from homology"/>
<reference evidence="4 5" key="1">
    <citation type="submission" date="2022-04" db="EMBL/GenBank/DDBJ databases">
        <title>Halobacillus sp. isolated from saltern.</title>
        <authorList>
            <person name="Won M."/>
            <person name="Lee C.-M."/>
            <person name="Woen H.-Y."/>
            <person name="Kwon S.-W."/>
        </authorList>
    </citation>
    <scope>NUCLEOTIDE SEQUENCE [LARGE SCALE GENOMIC DNA]</scope>
    <source>
        <strain evidence="4 5">SSBR10-3</strain>
    </source>
</reference>